<feature type="signal peptide" evidence="1">
    <location>
        <begin position="1"/>
        <end position="22"/>
    </location>
</feature>
<name>A0ABQ5VME1_9RHOB</name>
<evidence type="ECO:0000256" key="1">
    <source>
        <dbReference type="SAM" id="SignalP"/>
    </source>
</evidence>
<reference evidence="2" key="1">
    <citation type="journal article" date="2014" name="Int. J. Syst. Evol. Microbiol.">
        <title>Complete genome of a new Firmicutes species belonging to the dominant human colonic microbiota ('Ruminococcus bicirculans') reveals two chromosomes and a selective capacity to utilize plant glucans.</title>
        <authorList>
            <consortium name="NISC Comparative Sequencing Program"/>
            <person name="Wegmann U."/>
            <person name="Louis P."/>
            <person name="Goesmann A."/>
            <person name="Henrissat B."/>
            <person name="Duncan S.H."/>
            <person name="Flint H.J."/>
        </authorList>
    </citation>
    <scope>NUCLEOTIDE SEQUENCE</scope>
    <source>
        <strain evidence="2">NBRC 109915</strain>
    </source>
</reference>
<keyword evidence="3" id="KW-1185">Reference proteome</keyword>
<dbReference type="Proteomes" id="UP001161388">
    <property type="component" value="Unassembled WGS sequence"/>
</dbReference>
<keyword evidence="1" id="KW-0732">Signal</keyword>
<evidence type="ECO:0008006" key="4">
    <source>
        <dbReference type="Google" id="ProtNLM"/>
    </source>
</evidence>
<feature type="chain" id="PRO_5046495767" description="S-adenosyl-L-homocysteine hydrolase" evidence="1">
    <location>
        <begin position="23"/>
        <end position="100"/>
    </location>
</feature>
<proteinExistence type="predicted"/>
<reference evidence="2" key="2">
    <citation type="submission" date="2023-01" db="EMBL/GenBank/DDBJ databases">
        <title>Draft genome sequence of Sulfitobacter pacificus strain NBRC 109915.</title>
        <authorList>
            <person name="Sun Q."/>
            <person name="Mori K."/>
        </authorList>
    </citation>
    <scope>NUCLEOTIDE SEQUENCE</scope>
    <source>
        <strain evidence="2">NBRC 109915</strain>
    </source>
</reference>
<evidence type="ECO:0000313" key="2">
    <source>
        <dbReference type="EMBL" id="GLQ28341.1"/>
    </source>
</evidence>
<accession>A0ABQ5VME1</accession>
<dbReference type="RefSeq" id="WP_284374763.1">
    <property type="nucleotide sequence ID" value="NZ_BSNL01000001.1"/>
</dbReference>
<comment type="caution">
    <text evidence="2">The sequence shown here is derived from an EMBL/GenBank/DDBJ whole genome shotgun (WGS) entry which is preliminary data.</text>
</comment>
<gene>
    <name evidence="2" type="ORF">GCM10007927_31440</name>
</gene>
<sequence>MKLFISTLTLVLGTTIATSAAADEPVCMATGEMKAALTDWYGETPVEPKSDAREQLWVSKETGTWTMIKSFSDGNTCVVAQGDDWMMGTNEDQLLAELRD</sequence>
<organism evidence="2 3">
    <name type="scientific">Sulfitobacter pacificus</name>
    <dbReference type="NCBI Taxonomy" id="1499314"/>
    <lineage>
        <taxon>Bacteria</taxon>
        <taxon>Pseudomonadati</taxon>
        <taxon>Pseudomonadota</taxon>
        <taxon>Alphaproteobacteria</taxon>
        <taxon>Rhodobacterales</taxon>
        <taxon>Roseobacteraceae</taxon>
        <taxon>Sulfitobacter</taxon>
    </lineage>
</organism>
<evidence type="ECO:0000313" key="3">
    <source>
        <dbReference type="Proteomes" id="UP001161388"/>
    </source>
</evidence>
<protein>
    <recommendedName>
        <fullName evidence="4">S-adenosyl-L-homocysteine hydrolase</fullName>
    </recommendedName>
</protein>
<dbReference type="EMBL" id="BSNL01000001">
    <property type="protein sequence ID" value="GLQ28341.1"/>
    <property type="molecule type" value="Genomic_DNA"/>
</dbReference>